<protein>
    <submittedName>
        <fullName evidence="2">Tripeptidyl peptidase II-domain-containing protein</fullName>
    </submittedName>
</protein>
<evidence type="ECO:0000259" key="1">
    <source>
        <dbReference type="Pfam" id="PF12580"/>
    </source>
</evidence>
<dbReference type="EMBL" id="MU069953">
    <property type="protein sequence ID" value="KAF5831376.1"/>
    <property type="molecule type" value="Genomic_DNA"/>
</dbReference>
<evidence type="ECO:0000313" key="2">
    <source>
        <dbReference type="EMBL" id="KAF5831376.1"/>
    </source>
</evidence>
<name>A0ABQ7G9U6_DUNSA</name>
<reference evidence="2" key="1">
    <citation type="submission" date="2017-08" db="EMBL/GenBank/DDBJ databases">
        <authorList>
            <person name="Polle J.E."/>
            <person name="Barry K."/>
            <person name="Cushman J."/>
            <person name="Schmutz J."/>
            <person name="Tran D."/>
            <person name="Hathwaick L.T."/>
            <person name="Yim W.C."/>
            <person name="Jenkins J."/>
            <person name="Mckie-Krisberg Z.M."/>
            <person name="Prochnik S."/>
            <person name="Lindquist E."/>
            <person name="Dockter R.B."/>
            <person name="Adam C."/>
            <person name="Molina H."/>
            <person name="Bunkerborg J."/>
            <person name="Jin E."/>
            <person name="Buchheim M."/>
            <person name="Magnuson J."/>
        </authorList>
    </citation>
    <scope>NUCLEOTIDE SEQUENCE</scope>
    <source>
        <strain evidence="2">CCAP 19/18</strain>
    </source>
</reference>
<accession>A0ABQ7G9U6</accession>
<proteinExistence type="predicted"/>
<evidence type="ECO:0000313" key="3">
    <source>
        <dbReference type="Proteomes" id="UP000815325"/>
    </source>
</evidence>
<gene>
    <name evidence="2" type="ORF">DUNSADRAFT_13192</name>
</gene>
<comment type="caution">
    <text evidence="2">The sequence shown here is derived from an EMBL/GenBank/DDBJ whole genome shotgun (WGS) entry which is preliminary data.</text>
</comment>
<feature type="domain" description="Tripeptidyl peptidase II second Ig-like" evidence="1">
    <location>
        <begin position="52"/>
        <end position="245"/>
    </location>
</feature>
<dbReference type="InterPro" id="IPR022229">
    <property type="entry name" value="TPPII_Ig-like-2"/>
</dbReference>
<dbReference type="Proteomes" id="UP000815325">
    <property type="component" value="Unassembled WGS sequence"/>
</dbReference>
<keyword evidence="3" id="KW-1185">Reference proteome</keyword>
<sequence>MEITLAQFWTSPGTSSLSGDLSFHGVTIPHVGADGLAIDGAAGVSRVLVHAPLRNERVKPEAKLTHVHIPVRPVAPSGGKASLMEPLATGRDTLPNGRIIYRMVLTYKFTPAESGKHKVTVPGLNTHIYDNALESQMTMIQEADTKRMIRIDDAYPEFFQLTAGQEVEIRLALRHDDTELLERLSDKALVIERKLESPITLPMYGDKRAAVTSTGSTVNEQLLRAGDSMPLYLGAAPDAKLPKDASAGRLLVGKLSLGQLCRGSGASPATARITYTAQVGAADDDDGCFVGCAAGSC</sequence>
<organism evidence="2 3">
    <name type="scientific">Dunaliella salina</name>
    <name type="common">Green alga</name>
    <name type="synonym">Protococcus salinus</name>
    <dbReference type="NCBI Taxonomy" id="3046"/>
    <lineage>
        <taxon>Eukaryota</taxon>
        <taxon>Viridiplantae</taxon>
        <taxon>Chlorophyta</taxon>
        <taxon>core chlorophytes</taxon>
        <taxon>Chlorophyceae</taxon>
        <taxon>CS clade</taxon>
        <taxon>Chlamydomonadales</taxon>
        <taxon>Dunaliellaceae</taxon>
        <taxon>Dunaliella</taxon>
    </lineage>
</organism>
<feature type="non-terminal residue" evidence="2">
    <location>
        <position position="1"/>
    </location>
</feature>
<dbReference type="Pfam" id="PF12580">
    <property type="entry name" value="TPPII"/>
    <property type="match status" value="1"/>
</dbReference>